<comment type="caution">
    <text evidence="2">The sequence shown here is derived from an EMBL/GenBank/DDBJ whole genome shotgun (WGS) entry which is preliminary data.</text>
</comment>
<dbReference type="GO" id="GO:0006355">
    <property type="term" value="P:regulation of DNA-templated transcription"/>
    <property type="evidence" value="ECO:0007669"/>
    <property type="project" value="InterPro"/>
</dbReference>
<dbReference type="SUPFAM" id="SSF47598">
    <property type="entry name" value="Ribbon-helix-helix"/>
    <property type="match status" value="1"/>
</dbReference>
<dbReference type="AlphaFoldDB" id="A0A7C1GAK4"/>
<name>A0A7C1GAK4_9CREN</name>
<dbReference type="Gene3D" id="1.10.1220.10">
    <property type="entry name" value="Met repressor-like"/>
    <property type="match status" value="1"/>
</dbReference>
<organism evidence="2">
    <name type="scientific">Thermofilum adornatum</name>
    <dbReference type="NCBI Taxonomy" id="1365176"/>
    <lineage>
        <taxon>Archaea</taxon>
        <taxon>Thermoproteota</taxon>
        <taxon>Thermoprotei</taxon>
        <taxon>Thermofilales</taxon>
        <taxon>Thermofilaceae</taxon>
        <taxon>Thermofilum</taxon>
    </lineage>
</organism>
<dbReference type="InterPro" id="IPR010985">
    <property type="entry name" value="Ribbon_hlx_hlx"/>
</dbReference>
<dbReference type="InterPro" id="IPR013321">
    <property type="entry name" value="Arc_rbn_hlx_hlx"/>
</dbReference>
<feature type="domain" description="Ribbon-helix-helix protein CopG" evidence="1">
    <location>
        <begin position="11"/>
        <end position="45"/>
    </location>
</feature>
<evidence type="ECO:0000313" key="2">
    <source>
        <dbReference type="EMBL" id="HDP15247.1"/>
    </source>
</evidence>
<protein>
    <submittedName>
        <fullName evidence="2">Ribbon-helix-helix protein, CopG family</fullName>
    </submittedName>
</protein>
<gene>
    <name evidence="2" type="ORF">ENN26_05675</name>
</gene>
<reference evidence="2" key="1">
    <citation type="journal article" date="2020" name="mSystems">
        <title>Genome- and Community-Level Interaction Insights into Carbon Utilization and Element Cycling Functions of Hydrothermarchaeota in Hydrothermal Sediment.</title>
        <authorList>
            <person name="Zhou Z."/>
            <person name="Liu Y."/>
            <person name="Xu W."/>
            <person name="Pan J."/>
            <person name="Luo Z.H."/>
            <person name="Li M."/>
        </authorList>
    </citation>
    <scope>NUCLEOTIDE SEQUENCE [LARGE SCALE GENOMIC DNA]</scope>
    <source>
        <strain evidence="2">SpSt-116</strain>
    </source>
</reference>
<dbReference type="EMBL" id="DSAY01000101">
    <property type="protein sequence ID" value="HDP15247.1"/>
    <property type="molecule type" value="Genomic_DNA"/>
</dbReference>
<proteinExistence type="predicted"/>
<dbReference type="InterPro" id="IPR002145">
    <property type="entry name" value="CopG"/>
</dbReference>
<evidence type="ECO:0000259" key="1">
    <source>
        <dbReference type="Pfam" id="PF01402"/>
    </source>
</evidence>
<dbReference type="CDD" id="cd21631">
    <property type="entry name" value="RHH_CopG_NikR-like"/>
    <property type="match status" value="1"/>
</dbReference>
<dbReference type="Pfam" id="PF01402">
    <property type="entry name" value="RHH_1"/>
    <property type="match status" value="1"/>
</dbReference>
<accession>A0A7C1GAK4</accession>
<sequence>MVILSSMANVKISISIPEAILRRVDDLSRSMKISRSELITRILVEALGAETDSEPPKYPTVLWKLSKEGHYRLRSPRYPGRTIKESGQLKRLKKSEDKLLLC</sequence>